<comment type="caution">
    <text evidence="1">The sequence shown here is derived from an EMBL/GenBank/DDBJ whole genome shotgun (WGS) entry which is preliminary data.</text>
</comment>
<proteinExistence type="predicted"/>
<name>A0AAV9GSI8_9PEZI</name>
<evidence type="ECO:0000313" key="1">
    <source>
        <dbReference type="EMBL" id="KAK4450412.1"/>
    </source>
</evidence>
<dbReference type="AlphaFoldDB" id="A0AAV9GSI8"/>
<organism evidence="1 2">
    <name type="scientific">Podospora aff. communis PSN243</name>
    <dbReference type="NCBI Taxonomy" id="3040156"/>
    <lineage>
        <taxon>Eukaryota</taxon>
        <taxon>Fungi</taxon>
        <taxon>Dikarya</taxon>
        <taxon>Ascomycota</taxon>
        <taxon>Pezizomycotina</taxon>
        <taxon>Sordariomycetes</taxon>
        <taxon>Sordariomycetidae</taxon>
        <taxon>Sordariales</taxon>
        <taxon>Podosporaceae</taxon>
        <taxon>Podospora</taxon>
    </lineage>
</organism>
<reference evidence="1" key="1">
    <citation type="journal article" date="2023" name="Mol. Phylogenet. Evol.">
        <title>Genome-scale phylogeny and comparative genomics of the fungal order Sordariales.</title>
        <authorList>
            <person name="Hensen N."/>
            <person name="Bonometti L."/>
            <person name="Westerberg I."/>
            <person name="Brannstrom I.O."/>
            <person name="Guillou S."/>
            <person name="Cros-Aarteil S."/>
            <person name="Calhoun S."/>
            <person name="Haridas S."/>
            <person name="Kuo A."/>
            <person name="Mondo S."/>
            <person name="Pangilinan J."/>
            <person name="Riley R."/>
            <person name="LaButti K."/>
            <person name="Andreopoulos B."/>
            <person name="Lipzen A."/>
            <person name="Chen C."/>
            <person name="Yan M."/>
            <person name="Daum C."/>
            <person name="Ng V."/>
            <person name="Clum A."/>
            <person name="Steindorff A."/>
            <person name="Ohm R.A."/>
            <person name="Martin F."/>
            <person name="Silar P."/>
            <person name="Natvig D.O."/>
            <person name="Lalanne C."/>
            <person name="Gautier V."/>
            <person name="Ament-Velasquez S.L."/>
            <person name="Kruys A."/>
            <person name="Hutchinson M.I."/>
            <person name="Powell A.J."/>
            <person name="Barry K."/>
            <person name="Miller A.N."/>
            <person name="Grigoriev I.V."/>
            <person name="Debuchy R."/>
            <person name="Gladieux P."/>
            <person name="Hiltunen Thoren M."/>
            <person name="Johannesson H."/>
        </authorList>
    </citation>
    <scope>NUCLEOTIDE SEQUENCE</scope>
    <source>
        <strain evidence="1">PSN243</strain>
    </source>
</reference>
<dbReference type="EMBL" id="MU865932">
    <property type="protein sequence ID" value="KAK4450412.1"/>
    <property type="molecule type" value="Genomic_DNA"/>
</dbReference>
<sequence>MSETSGQGGRTVESRLLHWQNKVGSDVNTAEGKPFGKRKSPLGVHVVGLAGCTALLIVSKKGFYMAHYWENIAFNLDEGMIPEVFESQEEAFQETVLDGLKEGFKGWPARGTKAEQVSLTELANDIDDPDIHAFLVIPATGQSTDEAEGEPDPYRTYWDRIKDEVGKIITRLDPNTPAGLARWTEYPYAPVQKSEEVPGQIQLLFRSTRGRVLFKYDPKHRRADGTRTKKTLVIIENEIKQEASWEW</sequence>
<protein>
    <submittedName>
        <fullName evidence="1">Uncharacterized protein</fullName>
    </submittedName>
</protein>
<dbReference type="Proteomes" id="UP001321760">
    <property type="component" value="Unassembled WGS sequence"/>
</dbReference>
<gene>
    <name evidence="1" type="ORF">QBC34DRAFT_296984</name>
</gene>
<accession>A0AAV9GSI8</accession>
<evidence type="ECO:0000313" key="2">
    <source>
        <dbReference type="Proteomes" id="UP001321760"/>
    </source>
</evidence>
<reference evidence="1" key="2">
    <citation type="submission" date="2023-05" db="EMBL/GenBank/DDBJ databases">
        <authorList>
            <consortium name="Lawrence Berkeley National Laboratory"/>
            <person name="Steindorff A."/>
            <person name="Hensen N."/>
            <person name="Bonometti L."/>
            <person name="Westerberg I."/>
            <person name="Brannstrom I.O."/>
            <person name="Guillou S."/>
            <person name="Cros-Aarteil S."/>
            <person name="Calhoun S."/>
            <person name="Haridas S."/>
            <person name="Kuo A."/>
            <person name="Mondo S."/>
            <person name="Pangilinan J."/>
            <person name="Riley R."/>
            <person name="Labutti K."/>
            <person name="Andreopoulos B."/>
            <person name="Lipzen A."/>
            <person name="Chen C."/>
            <person name="Yanf M."/>
            <person name="Daum C."/>
            <person name="Ng V."/>
            <person name="Clum A."/>
            <person name="Ohm R."/>
            <person name="Martin F."/>
            <person name="Silar P."/>
            <person name="Natvig D."/>
            <person name="Lalanne C."/>
            <person name="Gautier V."/>
            <person name="Ament-Velasquez S.L."/>
            <person name="Kruys A."/>
            <person name="Hutchinson M.I."/>
            <person name="Powell A.J."/>
            <person name="Barry K."/>
            <person name="Miller A.N."/>
            <person name="Grigoriev I.V."/>
            <person name="Debuchy R."/>
            <person name="Gladieux P."/>
            <person name="Thoren M.H."/>
            <person name="Johannesson H."/>
        </authorList>
    </citation>
    <scope>NUCLEOTIDE SEQUENCE</scope>
    <source>
        <strain evidence="1">PSN243</strain>
    </source>
</reference>
<keyword evidence="2" id="KW-1185">Reference proteome</keyword>